<sequence length="70" mass="7703">MASSHIPKTVGLIGDHLSTLKRTVTPVCGTGSNEHINHEWVILGDPQDTAEVPDRITSDVRRISWISDLK</sequence>
<organism evidence="1 2">
    <name type="scientific">Solea senegalensis</name>
    <name type="common">Senegalese sole</name>
    <dbReference type="NCBI Taxonomy" id="28829"/>
    <lineage>
        <taxon>Eukaryota</taxon>
        <taxon>Metazoa</taxon>
        <taxon>Chordata</taxon>
        <taxon>Craniata</taxon>
        <taxon>Vertebrata</taxon>
        <taxon>Euteleostomi</taxon>
        <taxon>Actinopterygii</taxon>
        <taxon>Neopterygii</taxon>
        <taxon>Teleostei</taxon>
        <taxon>Neoteleostei</taxon>
        <taxon>Acanthomorphata</taxon>
        <taxon>Carangaria</taxon>
        <taxon>Pleuronectiformes</taxon>
        <taxon>Pleuronectoidei</taxon>
        <taxon>Soleidae</taxon>
        <taxon>Solea</taxon>
    </lineage>
</organism>
<dbReference type="EMBL" id="JAGKHQ010000021">
    <property type="protein sequence ID" value="KAG7476156.1"/>
    <property type="molecule type" value="Genomic_DNA"/>
</dbReference>
<evidence type="ECO:0000313" key="2">
    <source>
        <dbReference type="Proteomes" id="UP000693946"/>
    </source>
</evidence>
<accession>A0AAV6PUM8</accession>
<dbReference type="AlphaFoldDB" id="A0AAV6PUM8"/>
<comment type="caution">
    <text evidence="1">The sequence shown here is derived from an EMBL/GenBank/DDBJ whole genome shotgun (WGS) entry which is preliminary data.</text>
</comment>
<gene>
    <name evidence="1" type="ORF">JOB18_047208</name>
</gene>
<name>A0AAV6PUM8_SOLSE</name>
<proteinExistence type="predicted"/>
<dbReference type="Proteomes" id="UP000693946">
    <property type="component" value="Linkage Group LG9"/>
</dbReference>
<keyword evidence="2" id="KW-1185">Reference proteome</keyword>
<evidence type="ECO:0000313" key="1">
    <source>
        <dbReference type="EMBL" id="KAG7476156.1"/>
    </source>
</evidence>
<reference evidence="1 2" key="1">
    <citation type="journal article" date="2021" name="Sci. Rep.">
        <title>Chromosome anchoring in Senegalese sole (Solea senegalensis) reveals sex-associated markers and genome rearrangements in flatfish.</title>
        <authorList>
            <person name="Guerrero-Cozar I."/>
            <person name="Gomez-Garrido J."/>
            <person name="Berbel C."/>
            <person name="Martinez-Blanch J.F."/>
            <person name="Alioto T."/>
            <person name="Claros M.G."/>
            <person name="Gagnaire P.A."/>
            <person name="Manchado M."/>
        </authorList>
    </citation>
    <scope>NUCLEOTIDE SEQUENCE [LARGE SCALE GENOMIC DNA]</scope>
    <source>
        <strain evidence="1">Sse05_10M</strain>
    </source>
</reference>
<protein>
    <submittedName>
        <fullName evidence="1">Uncharacterized protein</fullName>
    </submittedName>
</protein>